<keyword evidence="2" id="KW-1185">Reference proteome</keyword>
<dbReference type="Proteomes" id="UP001156706">
    <property type="component" value="Unassembled WGS sequence"/>
</dbReference>
<dbReference type="InterPro" id="IPR014993">
    <property type="entry name" value="DUF1841"/>
</dbReference>
<gene>
    <name evidence="1" type="ORF">GCM10007907_03570</name>
</gene>
<evidence type="ECO:0000313" key="2">
    <source>
        <dbReference type="Proteomes" id="UP001156706"/>
    </source>
</evidence>
<dbReference type="EMBL" id="BSOG01000001">
    <property type="protein sequence ID" value="GLR11567.1"/>
    <property type="molecule type" value="Genomic_DNA"/>
</dbReference>
<organism evidence="1 2">
    <name type="scientific">Chitinimonas prasina</name>
    <dbReference type="NCBI Taxonomy" id="1434937"/>
    <lineage>
        <taxon>Bacteria</taxon>
        <taxon>Pseudomonadati</taxon>
        <taxon>Pseudomonadota</taxon>
        <taxon>Betaproteobacteria</taxon>
        <taxon>Neisseriales</taxon>
        <taxon>Chitinibacteraceae</taxon>
        <taxon>Chitinimonas</taxon>
    </lineage>
</organism>
<sequence>MFNPTRDQARRFLFDTWAKQKQSAPLTDLEKIALAVLVRHPEYHAIVDAPERYADLDYLPEFGETNPFLHMNMHLAIEEQLSINQPHGVRELYQALCQQTGDEHRAQHEMMDCLAEMIWQAQRSGTGPDGGLYLACMRGKAGMPDPIAG</sequence>
<reference evidence="2" key="1">
    <citation type="journal article" date="2019" name="Int. J. Syst. Evol. Microbiol.">
        <title>The Global Catalogue of Microorganisms (GCM) 10K type strain sequencing project: providing services to taxonomists for standard genome sequencing and annotation.</title>
        <authorList>
            <consortium name="The Broad Institute Genomics Platform"/>
            <consortium name="The Broad Institute Genome Sequencing Center for Infectious Disease"/>
            <person name="Wu L."/>
            <person name="Ma J."/>
        </authorList>
    </citation>
    <scope>NUCLEOTIDE SEQUENCE [LARGE SCALE GENOMIC DNA]</scope>
    <source>
        <strain evidence="2">NBRC 110044</strain>
    </source>
</reference>
<evidence type="ECO:0000313" key="1">
    <source>
        <dbReference type="EMBL" id="GLR11567.1"/>
    </source>
</evidence>
<proteinExistence type="predicted"/>
<dbReference type="RefSeq" id="WP_284194717.1">
    <property type="nucleotide sequence ID" value="NZ_BSOG01000001.1"/>
</dbReference>
<evidence type="ECO:0008006" key="3">
    <source>
        <dbReference type="Google" id="ProtNLM"/>
    </source>
</evidence>
<protein>
    <recommendedName>
        <fullName evidence="3">DUF1841 family protein</fullName>
    </recommendedName>
</protein>
<name>A0ABQ5Y9G2_9NEIS</name>
<comment type="caution">
    <text evidence="1">The sequence shown here is derived from an EMBL/GenBank/DDBJ whole genome shotgun (WGS) entry which is preliminary data.</text>
</comment>
<accession>A0ABQ5Y9G2</accession>
<dbReference type="Pfam" id="PF08897">
    <property type="entry name" value="DUF1841"/>
    <property type="match status" value="1"/>
</dbReference>